<proteinExistence type="predicted"/>
<dbReference type="GO" id="GO:0045936">
    <property type="term" value="P:negative regulation of phosphate metabolic process"/>
    <property type="evidence" value="ECO:0007669"/>
    <property type="project" value="InterPro"/>
</dbReference>
<dbReference type="InterPro" id="IPR026022">
    <property type="entry name" value="PhoU_dom"/>
</dbReference>
<dbReference type="Pfam" id="PF01895">
    <property type="entry name" value="PhoU"/>
    <property type="match status" value="1"/>
</dbReference>
<sequence>MVSTKFQESLEEIQNKVINVGEGLVKANELLVDAIEQCDTQKFEESKAQIKNISSKTDSIDNDIIKVLALYTPEARDLRTVIAYLKITNELARASSNTRSFIRGFTKVCKDVDTETINEYALPMQRATLNAIKTSMAMFEVDDEDEIREVYNEVLIEENKTEDLYEMVERNLLTQANQANNFEKYHKMLKALRKGSKIASRAISIANLLVYAKVGGNFHN</sequence>
<dbReference type="PANTHER" id="PTHR42930:SF3">
    <property type="entry name" value="PHOSPHATE-SPECIFIC TRANSPORT SYSTEM ACCESSORY PROTEIN PHOU"/>
    <property type="match status" value="1"/>
</dbReference>
<evidence type="ECO:0000259" key="1">
    <source>
        <dbReference type="Pfam" id="PF01895"/>
    </source>
</evidence>
<dbReference type="Gene3D" id="1.20.58.220">
    <property type="entry name" value="Phosphate transport system protein phou homolog 2, domain 2"/>
    <property type="match status" value="1"/>
</dbReference>
<dbReference type="InterPro" id="IPR028366">
    <property type="entry name" value="PhoU"/>
</dbReference>
<dbReference type="GO" id="GO:0030643">
    <property type="term" value="P:intracellular phosphate ion homeostasis"/>
    <property type="evidence" value="ECO:0007669"/>
    <property type="project" value="InterPro"/>
</dbReference>
<dbReference type="PANTHER" id="PTHR42930">
    <property type="entry name" value="PHOSPHATE-SPECIFIC TRANSPORT SYSTEM ACCESSORY PROTEIN PHOU"/>
    <property type="match status" value="1"/>
</dbReference>
<reference evidence="2" key="1">
    <citation type="submission" date="2016-10" db="EMBL/GenBank/DDBJ databases">
        <authorList>
            <person name="de Groot N.N."/>
        </authorList>
    </citation>
    <scope>NUCLEOTIDE SEQUENCE</scope>
</reference>
<dbReference type="SUPFAM" id="SSF109755">
    <property type="entry name" value="PhoU-like"/>
    <property type="match status" value="1"/>
</dbReference>
<name>A0A1W1D3F4_9ZZZZ</name>
<organism evidence="2">
    <name type="scientific">hydrothermal vent metagenome</name>
    <dbReference type="NCBI Taxonomy" id="652676"/>
    <lineage>
        <taxon>unclassified sequences</taxon>
        <taxon>metagenomes</taxon>
        <taxon>ecological metagenomes</taxon>
    </lineage>
</organism>
<feature type="domain" description="PhoU" evidence="1">
    <location>
        <begin position="26"/>
        <end position="95"/>
    </location>
</feature>
<protein>
    <submittedName>
        <fullName evidence="2">Phosphate transport system regulatory protein PhoU</fullName>
    </submittedName>
</protein>
<accession>A0A1W1D3F4</accession>
<dbReference type="EMBL" id="FPHP01000018">
    <property type="protein sequence ID" value="SFV75104.1"/>
    <property type="molecule type" value="Genomic_DNA"/>
</dbReference>
<evidence type="ECO:0000313" key="2">
    <source>
        <dbReference type="EMBL" id="SFV75104.1"/>
    </source>
</evidence>
<gene>
    <name evidence="2" type="ORF">MNB_SM-3-1193</name>
</gene>
<dbReference type="AlphaFoldDB" id="A0A1W1D3F4"/>
<dbReference type="InterPro" id="IPR038078">
    <property type="entry name" value="PhoU-like_sf"/>
</dbReference>